<protein>
    <submittedName>
        <fullName evidence="3">Acyl-CoA desaturase</fullName>
    </submittedName>
</protein>
<dbReference type="CDD" id="cd03506">
    <property type="entry name" value="Delta6-FADS-like"/>
    <property type="match status" value="1"/>
</dbReference>
<feature type="transmembrane region" description="Helical" evidence="1">
    <location>
        <begin position="154"/>
        <end position="174"/>
    </location>
</feature>
<dbReference type="EMBL" id="NPIA01000005">
    <property type="protein sequence ID" value="OZM56683.1"/>
    <property type="molecule type" value="Genomic_DNA"/>
</dbReference>
<evidence type="ECO:0000313" key="4">
    <source>
        <dbReference type="Proteomes" id="UP000217083"/>
    </source>
</evidence>
<dbReference type="GO" id="GO:0016717">
    <property type="term" value="F:oxidoreductase activity, acting on paired donors, with oxidation of a pair of donors resulting in the reduction of molecular oxygen to two molecules of water"/>
    <property type="evidence" value="ECO:0007669"/>
    <property type="project" value="TreeGrafter"/>
</dbReference>
<dbReference type="AlphaFoldDB" id="A0A263BSJ3"/>
<feature type="transmembrane region" description="Helical" evidence="1">
    <location>
        <begin position="211"/>
        <end position="230"/>
    </location>
</feature>
<dbReference type="Pfam" id="PF00487">
    <property type="entry name" value="FA_desaturase"/>
    <property type="match status" value="1"/>
</dbReference>
<feature type="transmembrane region" description="Helical" evidence="1">
    <location>
        <begin position="54"/>
        <end position="75"/>
    </location>
</feature>
<dbReference type="GO" id="GO:0008610">
    <property type="term" value="P:lipid biosynthetic process"/>
    <property type="evidence" value="ECO:0007669"/>
    <property type="project" value="UniProtKB-ARBA"/>
</dbReference>
<sequence length="365" mass="43077">MKELHSFGWYAAKVSPHLPKKAFKPVPMRLLGGFLYVVVISSCFFLIIKYNLHPILNISISLLIGFCFSAIGFLGHEILHGTVVRKAWLRDLLGAFFMLPISTGPLLWRKWHNMTHHIHTQDEEKDPDAWPSMDALSKVRLLQWMYKIPQNVRAFFAFAFLFITFTIHSTKQFFFFVKQAKPKKKITYWVQFLIPWTLWLSLLLMVGFEKWFYTFLLPLFITNFIVMSYISTNHRLNPLTEINDPLANSLSVTLPKWIDVLHFNFSYHTEHHLFPGMSSKYYPLVKEQILKLWPERYHQMPMHLAMIALWKTPRLYYKEKELIDPKKGKIYGSLGHGLDPKAINFREEDREQKEISAELAVDKRN</sequence>
<evidence type="ECO:0000259" key="2">
    <source>
        <dbReference type="Pfam" id="PF00487"/>
    </source>
</evidence>
<keyword evidence="1" id="KW-0812">Transmembrane</keyword>
<proteinExistence type="predicted"/>
<dbReference type="InterPro" id="IPR005804">
    <property type="entry name" value="FA_desaturase_dom"/>
</dbReference>
<gene>
    <name evidence="3" type="ORF">CIB95_10695</name>
</gene>
<feature type="transmembrane region" description="Helical" evidence="1">
    <location>
        <begin position="87"/>
        <end position="108"/>
    </location>
</feature>
<keyword evidence="1" id="KW-1133">Transmembrane helix</keyword>
<dbReference type="RefSeq" id="WP_094924999.1">
    <property type="nucleotide sequence ID" value="NZ_NPIA01000005.1"/>
</dbReference>
<accession>A0A263BSJ3</accession>
<feature type="domain" description="Fatty acid desaturase" evidence="2">
    <location>
        <begin position="59"/>
        <end position="300"/>
    </location>
</feature>
<comment type="caution">
    <text evidence="3">The sequence shown here is derived from an EMBL/GenBank/DDBJ whole genome shotgun (WGS) entry which is preliminary data.</text>
</comment>
<reference evidence="3 4" key="2">
    <citation type="submission" date="2017-09" db="EMBL/GenBank/DDBJ databases">
        <title>Bacillus patelloidae sp. nov., isolated from the intestinal tract of a marine limpet.</title>
        <authorList>
            <person name="Liu R."/>
            <person name="Dong C."/>
            <person name="Shao Z."/>
        </authorList>
    </citation>
    <scope>NUCLEOTIDE SEQUENCE [LARGE SCALE GENOMIC DNA]</scope>
    <source>
        <strain evidence="3 4">SA5d-4</strain>
    </source>
</reference>
<dbReference type="PANTHER" id="PTHR19353">
    <property type="entry name" value="FATTY ACID DESATURASE 2"/>
    <property type="match status" value="1"/>
</dbReference>
<keyword evidence="1" id="KW-0472">Membrane</keyword>
<dbReference type="Proteomes" id="UP000217083">
    <property type="component" value="Unassembled WGS sequence"/>
</dbReference>
<dbReference type="PANTHER" id="PTHR19353:SF19">
    <property type="entry name" value="DELTA(5) FATTY ACID DESATURASE C-RELATED"/>
    <property type="match status" value="1"/>
</dbReference>
<feature type="transmembrane region" description="Helical" evidence="1">
    <location>
        <begin position="30"/>
        <end position="48"/>
    </location>
</feature>
<reference evidence="4" key="1">
    <citation type="submission" date="2017-08" db="EMBL/GenBank/DDBJ databases">
        <authorList>
            <person name="Huang Z."/>
        </authorList>
    </citation>
    <scope>NUCLEOTIDE SEQUENCE [LARGE SCALE GENOMIC DNA]</scope>
    <source>
        <strain evidence="4">SA5d-4</strain>
    </source>
</reference>
<evidence type="ECO:0000256" key="1">
    <source>
        <dbReference type="SAM" id="Phobius"/>
    </source>
</evidence>
<dbReference type="GO" id="GO:0016020">
    <property type="term" value="C:membrane"/>
    <property type="evidence" value="ECO:0007669"/>
    <property type="project" value="TreeGrafter"/>
</dbReference>
<keyword evidence="4" id="KW-1185">Reference proteome</keyword>
<dbReference type="InterPro" id="IPR012171">
    <property type="entry name" value="Fatty_acid_desaturase"/>
</dbReference>
<feature type="transmembrane region" description="Helical" evidence="1">
    <location>
        <begin position="186"/>
        <end position="205"/>
    </location>
</feature>
<evidence type="ECO:0000313" key="3">
    <source>
        <dbReference type="EMBL" id="OZM56683.1"/>
    </source>
</evidence>
<name>A0A263BSJ3_9BACI</name>
<organism evidence="3 4">
    <name type="scientific">Lottiidibacillus patelloidae</name>
    <dbReference type="NCBI Taxonomy" id="2670334"/>
    <lineage>
        <taxon>Bacteria</taxon>
        <taxon>Bacillati</taxon>
        <taxon>Bacillota</taxon>
        <taxon>Bacilli</taxon>
        <taxon>Bacillales</taxon>
        <taxon>Bacillaceae</taxon>
        <taxon>Lottiidibacillus</taxon>
    </lineage>
</organism>